<evidence type="ECO:0000313" key="2">
    <source>
        <dbReference type="Proteomes" id="UP000035681"/>
    </source>
</evidence>
<feature type="transmembrane region" description="Helical" evidence="1">
    <location>
        <begin position="309"/>
        <end position="332"/>
    </location>
</feature>
<dbReference type="WBParaSite" id="SSTP_0001064400.1">
    <property type="protein sequence ID" value="SSTP_0001064400.1"/>
    <property type="gene ID" value="SSTP_0001064400"/>
</dbReference>
<feature type="transmembrane region" description="Helical" evidence="1">
    <location>
        <begin position="175"/>
        <end position="199"/>
    </location>
</feature>
<accession>A0A0K0EMF5</accession>
<evidence type="ECO:0000256" key="1">
    <source>
        <dbReference type="SAM" id="Phobius"/>
    </source>
</evidence>
<feature type="transmembrane region" description="Helical" evidence="1">
    <location>
        <begin position="359"/>
        <end position="384"/>
    </location>
</feature>
<sequence>MSSYSKSSTTTTPNANVFSLMNTLYKSGFAMQSPTSPNLNSRTMHTLYAFSFIIYSTNCFVDWLHIYCVLRGHVTSFPLETWVVVILTTSVVAGTMLTALLMMLCVENAFAQRVHVSPYRNGFAVICEALIEWIQAFNNFRVAYLVVLLHDFPVTFINFFFLTSCRCSGPDTWKWSLLFSSLTSLISLSWRLIMLYFAYNNLICSKKKVKKNSLPVIKWTPIGYFKNLIKSCADEQRLREFDETWPIRFAVNKIYFKEIRNESEKIVYWDTKLEEVYGGCFNKIQVCIGNILGYFYIYITNFFIHFLKVIACFIIAFILYLSYIIIFFAPLIKHYCCSKNSLNHRHRCSKTFVKMCTFFYHYLTLTFSFVIAITLLLMNLSLLLSPHGIGSSTAIPEISQFCLEVNITKKTIQPIFKPSHANWYFWFKNPIYFKDNEYTICKSVYESNATQLGLLRQLAGPWQTRFFTDNVNNNNVRCLRKGTSGWNFIQEFVELGWPFFTACKNTIGFSSRYLIKGAVC</sequence>
<feature type="transmembrane region" description="Helical" evidence="1">
    <location>
        <begin position="47"/>
        <end position="70"/>
    </location>
</feature>
<name>A0A0K0EMF5_STRER</name>
<protein>
    <submittedName>
        <fullName evidence="3">G_PROTEIN_RECEP_F1_2 domain-containing protein</fullName>
    </submittedName>
</protein>
<feature type="transmembrane region" description="Helical" evidence="1">
    <location>
        <begin position="276"/>
        <end position="297"/>
    </location>
</feature>
<proteinExistence type="predicted"/>
<keyword evidence="1" id="KW-0812">Transmembrane</keyword>
<keyword evidence="2" id="KW-1185">Reference proteome</keyword>
<dbReference type="WBParaSite" id="TCONS_00002143.p1">
    <property type="protein sequence ID" value="TCONS_00002143.p1"/>
    <property type="gene ID" value="XLOC_002039"/>
</dbReference>
<keyword evidence="1" id="KW-0472">Membrane</keyword>
<organism evidence="3">
    <name type="scientific">Strongyloides stercoralis</name>
    <name type="common">Threadworm</name>
    <dbReference type="NCBI Taxonomy" id="6248"/>
    <lineage>
        <taxon>Eukaryota</taxon>
        <taxon>Metazoa</taxon>
        <taxon>Ecdysozoa</taxon>
        <taxon>Nematoda</taxon>
        <taxon>Chromadorea</taxon>
        <taxon>Rhabditida</taxon>
        <taxon>Tylenchina</taxon>
        <taxon>Panagrolaimomorpha</taxon>
        <taxon>Strongyloidoidea</taxon>
        <taxon>Strongyloididae</taxon>
        <taxon>Strongyloides</taxon>
    </lineage>
</organism>
<keyword evidence="1" id="KW-1133">Transmembrane helix</keyword>
<feature type="transmembrane region" description="Helical" evidence="1">
    <location>
        <begin position="142"/>
        <end position="163"/>
    </location>
</feature>
<reference evidence="3" key="1">
    <citation type="submission" date="2015-08" db="UniProtKB">
        <authorList>
            <consortium name="WormBaseParasite"/>
        </authorList>
    </citation>
    <scope>IDENTIFICATION</scope>
</reference>
<feature type="transmembrane region" description="Helical" evidence="1">
    <location>
        <begin position="82"/>
        <end position="104"/>
    </location>
</feature>
<dbReference type="Proteomes" id="UP000035681">
    <property type="component" value="Unplaced"/>
</dbReference>
<dbReference type="AlphaFoldDB" id="A0A0K0EMF5"/>
<evidence type="ECO:0000313" key="3">
    <source>
        <dbReference type="WBParaSite" id="SSTP_0001064400.1"/>
    </source>
</evidence>